<evidence type="ECO:0000259" key="7">
    <source>
        <dbReference type="PROSITE" id="PS50106"/>
    </source>
</evidence>
<reference evidence="8 9" key="1">
    <citation type="submission" date="2014-08" db="EMBL/GenBank/DDBJ databases">
        <title>Porphyromonas crevioricanis strain:COT-253_OH1447 Genome sequencing.</title>
        <authorList>
            <person name="Wallis C."/>
            <person name="Deusch O."/>
            <person name="O'Flynn C."/>
            <person name="Davis I."/>
            <person name="Jospin G."/>
            <person name="Darling A.E."/>
            <person name="Coil D.A."/>
            <person name="Alexiev A."/>
            <person name="Horsfall A."/>
            <person name="Kirkwood N."/>
            <person name="Harris S."/>
            <person name="Eisen J.A."/>
        </authorList>
    </citation>
    <scope>NUCLEOTIDE SEQUENCE [LARGE SCALE GENOMIC DNA]</scope>
    <source>
        <strain evidence="9">COT-253 OH1447</strain>
    </source>
</reference>
<dbReference type="Gene3D" id="3.90.226.10">
    <property type="entry name" value="2-enoyl-CoA Hydratase, Chain A, domain 1"/>
    <property type="match status" value="1"/>
</dbReference>
<dbReference type="InterPro" id="IPR041489">
    <property type="entry name" value="PDZ_6"/>
</dbReference>
<keyword evidence="2 5" id="KW-0645">Protease</keyword>
<gene>
    <name evidence="8" type="ORF">HQ38_07645</name>
</gene>
<proteinExistence type="inferred from homology"/>
<dbReference type="SMART" id="SM00228">
    <property type="entry name" value="PDZ"/>
    <property type="match status" value="1"/>
</dbReference>
<evidence type="ECO:0000256" key="4">
    <source>
        <dbReference type="ARBA" id="ARBA00022825"/>
    </source>
</evidence>
<evidence type="ECO:0000313" key="8">
    <source>
        <dbReference type="EMBL" id="KGN93879.1"/>
    </source>
</evidence>
<dbReference type="PANTHER" id="PTHR32060:SF30">
    <property type="entry name" value="CARBOXY-TERMINAL PROCESSING PROTEASE CTPA"/>
    <property type="match status" value="1"/>
</dbReference>
<dbReference type="GO" id="GO:0030288">
    <property type="term" value="C:outer membrane-bounded periplasmic space"/>
    <property type="evidence" value="ECO:0007669"/>
    <property type="project" value="TreeGrafter"/>
</dbReference>
<dbReference type="CDD" id="cd07560">
    <property type="entry name" value="Peptidase_S41_CPP"/>
    <property type="match status" value="1"/>
</dbReference>
<dbReference type="Pfam" id="PF03572">
    <property type="entry name" value="Peptidase_S41"/>
    <property type="match status" value="1"/>
</dbReference>
<name>A0AB34PGJ3_9PORP</name>
<dbReference type="InterPro" id="IPR005151">
    <property type="entry name" value="Tail-specific_protease"/>
</dbReference>
<keyword evidence="4 5" id="KW-0720">Serine protease</keyword>
<dbReference type="PROSITE" id="PS50106">
    <property type="entry name" value="PDZ"/>
    <property type="match status" value="1"/>
</dbReference>
<dbReference type="Proteomes" id="UP000030136">
    <property type="component" value="Unassembled WGS sequence"/>
</dbReference>
<dbReference type="SMART" id="SM00245">
    <property type="entry name" value="TSPc"/>
    <property type="match status" value="1"/>
</dbReference>
<evidence type="ECO:0000256" key="1">
    <source>
        <dbReference type="ARBA" id="ARBA00009179"/>
    </source>
</evidence>
<keyword evidence="3 5" id="KW-0378">Hydrolase</keyword>
<dbReference type="RefSeq" id="WP_036890188.1">
    <property type="nucleotide sequence ID" value="NZ_JQJC01000022.1"/>
</dbReference>
<feature type="domain" description="PDZ" evidence="7">
    <location>
        <begin position="99"/>
        <end position="165"/>
    </location>
</feature>
<feature type="chain" id="PRO_5044220166" description="PDZ domain-containing protein" evidence="6">
    <location>
        <begin position="27"/>
        <end position="571"/>
    </location>
</feature>
<dbReference type="Pfam" id="PF17820">
    <property type="entry name" value="PDZ_6"/>
    <property type="match status" value="1"/>
</dbReference>
<dbReference type="InterPro" id="IPR001478">
    <property type="entry name" value="PDZ"/>
</dbReference>
<dbReference type="AlphaFoldDB" id="A0AB34PGJ3"/>
<evidence type="ECO:0000256" key="6">
    <source>
        <dbReference type="SAM" id="SignalP"/>
    </source>
</evidence>
<dbReference type="CDD" id="cd06782">
    <property type="entry name" value="cpPDZ_CPP-like"/>
    <property type="match status" value="1"/>
</dbReference>
<dbReference type="SUPFAM" id="SSF52096">
    <property type="entry name" value="ClpP/crotonase"/>
    <property type="match status" value="1"/>
</dbReference>
<protein>
    <recommendedName>
        <fullName evidence="7">PDZ domain-containing protein</fullName>
    </recommendedName>
</protein>
<feature type="signal peptide" evidence="6">
    <location>
        <begin position="1"/>
        <end position="26"/>
    </location>
</feature>
<comment type="caution">
    <text evidence="8">The sequence shown here is derived from an EMBL/GenBank/DDBJ whole genome shotgun (WGS) entry which is preliminary data.</text>
</comment>
<keyword evidence="6" id="KW-0732">Signal</keyword>
<organism evidence="8 9">
    <name type="scientific">Porphyromonas crevioricanis</name>
    <dbReference type="NCBI Taxonomy" id="393921"/>
    <lineage>
        <taxon>Bacteria</taxon>
        <taxon>Pseudomonadati</taxon>
        <taxon>Bacteroidota</taxon>
        <taxon>Bacteroidia</taxon>
        <taxon>Bacteroidales</taxon>
        <taxon>Porphyromonadaceae</taxon>
        <taxon>Porphyromonas</taxon>
    </lineage>
</organism>
<dbReference type="InterPro" id="IPR029045">
    <property type="entry name" value="ClpP/crotonase-like_dom_sf"/>
</dbReference>
<accession>A0AB34PGJ3</accession>
<dbReference type="PANTHER" id="PTHR32060">
    <property type="entry name" value="TAIL-SPECIFIC PROTEASE"/>
    <property type="match status" value="1"/>
</dbReference>
<evidence type="ECO:0000256" key="5">
    <source>
        <dbReference type="RuleBase" id="RU004404"/>
    </source>
</evidence>
<evidence type="ECO:0000313" key="9">
    <source>
        <dbReference type="Proteomes" id="UP000030136"/>
    </source>
</evidence>
<evidence type="ECO:0000256" key="2">
    <source>
        <dbReference type="ARBA" id="ARBA00022670"/>
    </source>
</evidence>
<dbReference type="GO" id="GO:0004175">
    <property type="term" value="F:endopeptidase activity"/>
    <property type="evidence" value="ECO:0007669"/>
    <property type="project" value="TreeGrafter"/>
</dbReference>
<dbReference type="Gene3D" id="2.30.42.10">
    <property type="match status" value="1"/>
</dbReference>
<sequence>MKNRAVFALCGLLFLSVAYPSSSLKAQLVSGDTGQFTSEDPYMEYVKGVETFGNLIRDLKLYYIDSLSTQDLYKNGIRGILSGLDPYCEYYSAQEEEALRLITTGEYGGVGAVVMPGADSSVMVARVFKGKPAQLAGVRPGDVIMKIDGKDFSKSDVQSVSEALKGNPEKQISLELLRRGESKPVSLKFLRKRIQIEPITYFDVRPHSRIGYISIDTFNDKTVSAFDAALSELKQKTELEGLIIDLRGNGGGLMAQAVGILNHFLPNGTEIASLRGRNNRVSSVYRTNAEPTDLHLPVVVLINSETASTSELLAGALQDHDRAVIVGRKSFGKGIVQMTSEMPYGGKLKFTVSRYHIPSGRCVQRIDYSTRSADGREMKTQKQQPDSLHRAFYTKSGRIQHEAGGISPDLEVEADSAKAISYFVAGSYLLQDYATDYHRKHKTIAQPHLFTLSDQEYEELVQRLSVPEFKYELRSPVYLERLREWAESEGFLPEASGAFDSLSQLLKPDKERDLRRYKDQVKESVEEAIISRYYFEDGLIQHRLRRDKDVETAMRLLVNPEQYRNLLHPAK</sequence>
<dbReference type="EMBL" id="JQJC01000022">
    <property type="protein sequence ID" value="KGN93879.1"/>
    <property type="molecule type" value="Genomic_DNA"/>
</dbReference>
<dbReference type="GO" id="GO:0007165">
    <property type="term" value="P:signal transduction"/>
    <property type="evidence" value="ECO:0007669"/>
    <property type="project" value="TreeGrafter"/>
</dbReference>
<dbReference type="NCBIfam" id="TIGR00225">
    <property type="entry name" value="prc"/>
    <property type="match status" value="1"/>
</dbReference>
<evidence type="ECO:0000256" key="3">
    <source>
        <dbReference type="ARBA" id="ARBA00022801"/>
    </source>
</evidence>
<comment type="similarity">
    <text evidence="1 5">Belongs to the peptidase S41A family.</text>
</comment>
<dbReference type="GO" id="GO:0006508">
    <property type="term" value="P:proteolysis"/>
    <property type="evidence" value="ECO:0007669"/>
    <property type="project" value="UniProtKB-KW"/>
</dbReference>
<dbReference type="SUPFAM" id="SSF50156">
    <property type="entry name" value="PDZ domain-like"/>
    <property type="match status" value="1"/>
</dbReference>
<dbReference type="Gene3D" id="3.30.750.44">
    <property type="match status" value="1"/>
</dbReference>
<dbReference type="GO" id="GO:0008236">
    <property type="term" value="F:serine-type peptidase activity"/>
    <property type="evidence" value="ECO:0007669"/>
    <property type="project" value="UniProtKB-KW"/>
</dbReference>
<dbReference type="InterPro" id="IPR036034">
    <property type="entry name" value="PDZ_sf"/>
</dbReference>
<dbReference type="InterPro" id="IPR004447">
    <property type="entry name" value="Peptidase_S41A"/>
</dbReference>